<protein>
    <submittedName>
        <fullName evidence="1">Uncharacterized protein</fullName>
    </submittedName>
</protein>
<organism evidence="1 2">
    <name type="scientific">Vairimorpha necatrix</name>
    <dbReference type="NCBI Taxonomy" id="6039"/>
    <lineage>
        <taxon>Eukaryota</taxon>
        <taxon>Fungi</taxon>
        <taxon>Fungi incertae sedis</taxon>
        <taxon>Microsporidia</taxon>
        <taxon>Nosematidae</taxon>
        <taxon>Vairimorpha</taxon>
    </lineage>
</organism>
<sequence>MKLSIFFFSFIRIRTNQIMSNEISNIIMNKIINREYSIYIPKKPITKVTIRFIESEKMIHLDIEQNLSDDSKKITRNFMFLYEDKSLIDITEDIEVYLGSMLKFPIEESVNLIYDSITIKNCSFFKDVIENISNINQERRENKNGWEIYYDNICDNNSYLAEVLNEIKNGIDIKGRDFSAIAARIYYILENNGLFVRFRMSIENVHYLFELDVKDFDMDKFQYLKNFNINLKNKFDEEIFKKLLVFYKTHDVNLLDTYSVPRQLKCTPRIIEIEYPYLKIELHSHSLSINDGSIEHLYCIKDDSKQYGSKTYIENQCFSKLQEVLENIKAIKNNDSGKGVEMFFGLLVKNKKIDFLVMRIFKPPRSALKLIFAHLLMYGKLIKSYSFHTLIGKRQNNEKEQMIENVIYIISTISPVTRRLEFFLIKICLLIEAENFINENDVIDCPLFITLKEIGNFIDTKNNTNGATMKSKRENIRIAKIIQEVVNIQIDNIINYKIEFIKHVCKITSLFIGLSKYKSRYDEISLTKDEIIESLGLDKIEISKCSKGISKKLFENNREDKIFEKRRKIKEIRTLKITKILQKTSLKQLLNEKLMNALIKNVENIFDENVRLEFENALIKEGIKIIEYIFEKHVFKKETTYIKKIFALNNNEKLVNDYKRKLKQCFKKYITSNVNKNRINKAKQNLPKALIKLFNSVKSRKESCEKYLTIIRSLLNEKDLFEVLNGTPGIGLHNDLIKVLAINKDNK</sequence>
<reference evidence="1" key="1">
    <citation type="journal article" date="2024" name="BMC Genomics">
        <title>Functional annotation of a divergent genome using sequence and structure-based similarity.</title>
        <authorList>
            <person name="Svedberg D."/>
            <person name="Winiger R.R."/>
            <person name="Berg A."/>
            <person name="Sharma H."/>
            <person name="Tellgren-Roth C."/>
            <person name="Debrunner-Vossbrinck B.A."/>
            <person name="Vossbrinck C.R."/>
            <person name="Barandun J."/>
        </authorList>
    </citation>
    <scope>NUCLEOTIDE SEQUENCE</scope>
    <source>
        <strain evidence="1">Illinois isolate</strain>
    </source>
</reference>
<gene>
    <name evidence="1" type="ORF">VNE69_05165</name>
</gene>
<dbReference type="Proteomes" id="UP001334084">
    <property type="component" value="Chromosome 5"/>
</dbReference>
<dbReference type="EMBL" id="CP142730">
    <property type="protein sequence ID" value="WUR03576.1"/>
    <property type="molecule type" value="Genomic_DNA"/>
</dbReference>
<name>A0AAX4JC75_9MICR</name>
<evidence type="ECO:0000313" key="1">
    <source>
        <dbReference type="EMBL" id="WUR03576.1"/>
    </source>
</evidence>
<proteinExistence type="predicted"/>
<dbReference type="AlphaFoldDB" id="A0AAX4JC75"/>
<accession>A0AAX4JC75</accession>
<dbReference type="KEGG" id="vnx:VNE69_05165"/>
<dbReference type="GeneID" id="90541389"/>
<keyword evidence="2" id="KW-1185">Reference proteome</keyword>
<dbReference type="RefSeq" id="XP_065329721.1">
    <property type="nucleotide sequence ID" value="XM_065473649.1"/>
</dbReference>
<evidence type="ECO:0000313" key="2">
    <source>
        <dbReference type="Proteomes" id="UP001334084"/>
    </source>
</evidence>